<dbReference type="GO" id="GO:0030604">
    <property type="term" value="F:1-deoxy-D-xylulose-5-phosphate reductoisomerase activity"/>
    <property type="evidence" value="ECO:0007669"/>
    <property type="project" value="UniProtKB-EC"/>
</dbReference>
<comment type="cofactor">
    <cofactor evidence="9">
        <name>Mg(2+)</name>
        <dbReference type="ChEBI" id="CHEBI:18420"/>
    </cofactor>
    <cofactor evidence="9">
        <name>Mn(2+)</name>
        <dbReference type="ChEBI" id="CHEBI:29035"/>
    </cofactor>
</comment>
<feature type="binding site" evidence="9">
    <location>
        <position position="174"/>
    </location>
    <ligand>
        <name>1-deoxy-D-xylulose 5-phosphate</name>
        <dbReference type="ChEBI" id="CHEBI:57792"/>
    </ligand>
</feature>
<dbReference type="Pfam" id="PF08436">
    <property type="entry name" value="DXP_redisom_C"/>
    <property type="match status" value="1"/>
</dbReference>
<feature type="binding site" evidence="9">
    <location>
        <position position="240"/>
    </location>
    <ligand>
        <name>1-deoxy-D-xylulose 5-phosphate</name>
        <dbReference type="ChEBI" id="CHEBI:57792"/>
    </ligand>
</feature>
<sequence length="426" mass="44916">MRDASFARPALPQFLPPQSHRTVAVLGSTGSIGTQALELMARNPERFSVGALAAGNNWELLAEQAVATRAPLIGLANSDPAALEARIAELAAQTGIDYRPQIICGEHAAAEVAAAEHCNVLLNGMTGSIGLLPTLAGLESGKLVALANKESLIVGGALVKAAAAPGQLIPVDSEHSAIAQCLWGGTSAEVRALILTASGGPFRGYTAEQLAAVSPADALDHPVWKMGKVITTNSATLVNKALEVVEAHLLFDVPLEDCRVVVHPEHLIHSMVEFTDGAVLAQISQPDMRLPIALGIGWPERIPAAVSPLSFAESMNWHFEPVDHQTFPAITLARQAAASSATHMAVYNAANEEAVHAFHDGLIKFPEIVATVTRVVEQHDGVPAERVSLDDVLAAERWARTACRTLMGQPSNPDQLTTSLNVGKQN</sequence>
<dbReference type="InterPro" id="IPR013512">
    <property type="entry name" value="DXP_reductoisomerase_N"/>
</dbReference>
<comment type="similarity">
    <text evidence="2 9">Belongs to the DXR family.</text>
</comment>
<feature type="binding site" evidence="9">
    <location>
        <position position="243"/>
    </location>
    <ligand>
        <name>Mn(2+)</name>
        <dbReference type="ChEBI" id="CHEBI:29035"/>
    </ligand>
</feature>
<gene>
    <name evidence="9 13" type="primary">dxr</name>
    <name evidence="13" type="ORF">ACFFFR_03745</name>
</gene>
<organism evidence="13 14">
    <name type="scientific">Micrococcoides hystricis</name>
    <dbReference type="NCBI Taxonomy" id="1572761"/>
    <lineage>
        <taxon>Bacteria</taxon>
        <taxon>Bacillati</taxon>
        <taxon>Actinomycetota</taxon>
        <taxon>Actinomycetes</taxon>
        <taxon>Micrococcales</taxon>
        <taxon>Micrococcaceae</taxon>
        <taxon>Micrococcoides</taxon>
    </lineage>
</organism>
<evidence type="ECO:0000259" key="10">
    <source>
        <dbReference type="Pfam" id="PF02670"/>
    </source>
</evidence>
<feature type="binding site" evidence="9">
    <location>
        <position position="148"/>
    </location>
    <ligand>
        <name>NADPH</name>
        <dbReference type="ChEBI" id="CHEBI:57783"/>
    </ligand>
</feature>
<dbReference type="Pfam" id="PF13288">
    <property type="entry name" value="DXPR_C"/>
    <property type="match status" value="1"/>
</dbReference>
<feature type="binding site" evidence="9">
    <location>
        <position position="173"/>
    </location>
    <ligand>
        <name>1-deoxy-D-xylulose 5-phosphate</name>
        <dbReference type="ChEBI" id="CHEBI:57792"/>
    </ligand>
</feature>
<comment type="caution">
    <text evidence="9">Lacks conserved residue(s) required for the propagation of feature annotation.</text>
</comment>
<dbReference type="Proteomes" id="UP001589862">
    <property type="component" value="Unassembled WGS sequence"/>
</dbReference>
<comment type="caution">
    <text evidence="13">The sequence shown here is derived from an EMBL/GenBank/DDBJ whole genome shotgun (WGS) entry which is preliminary data.</text>
</comment>
<feature type="binding site" evidence="9">
    <location>
        <position position="149"/>
    </location>
    <ligand>
        <name>1-deoxy-D-xylulose 5-phosphate</name>
        <dbReference type="ChEBI" id="CHEBI:57792"/>
    </ligand>
</feature>
<dbReference type="InterPro" id="IPR003821">
    <property type="entry name" value="DXP_reductoisomerase"/>
</dbReference>
<evidence type="ECO:0000256" key="6">
    <source>
        <dbReference type="ARBA" id="ARBA00023211"/>
    </source>
</evidence>
<feature type="binding site" evidence="9">
    <location>
        <position position="243"/>
    </location>
    <ligand>
        <name>1-deoxy-D-xylulose 5-phosphate</name>
        <dbReference type="ChEBI" id="CHEBI:57792"/>
    </ligand>
</feature>
<keyword evidence="9" id="KW-0460">Magnesium</keyword>
<feature type="binding site" evidence="9">
    <location>
        <position position="172"/>
    </location>
    <ligand>
        <name>Mn(2+)</name>
        <dbReference type="ChEBI" id="CHEBI:29035"/>
    </ligand>
</feature>
<dbReference type="PANTHER" id="PTHR30525:SF0">
    <property type="entry name" value="1-DEOXY-D-XYLULOSE 5-PHOSPHATE REDUCTOISOMERASE, CHLOROPLASTIC"/>
    <property type="match status" value="1"/>
</dbReference>
<feature type="binding site" evidence="9">
    <location>
        <position position="174"/>
    </location>
    <ligand>
        <name>Mn(2+)</name>
        <dbReference type="ChEBI" id="CHEBI:29035"/>
    </ligand>
</feature>
<evidence type="ECO:0000256" key="3">
    <source>
        <dbReference type="ARBA" id="ARBA00022723"/>
    </source>
</evidence>
<dbReference type="Gene3D" id="3.40.50.720">
    <property type="entry name" value="NAD(P)-binding Rossmann-like Domain"/>
    <property type="match status" value="1"/>
</dbReference>
<evidence type="ECO:0000256" key="2">
    <source>
        <dbReference type="ARBA" id="ARBA00006825"/>
    </source>
</evidence>
<feature type="binding site" evidence="9">
    <location>
        <position position="150"/>
    </location>
    <ligand>
        <name>NADPH</name>
        <dbReference type="ChEBI" id="CHEBI:57783"/>
    </ligand>
</feature>
<dbReference type="Pfam" id="PF02670">
    <property type="entry name" value="DXP_reductoisom"/>
    <property type="match status" value="1"/>
</dbReference>
<evidence type="ECO:0000256" key="9">
    <source>
        <dbReference type="HAMAP-Rule" id="MF_00183"/>
    </source>
</evidence>
<accession>A0ABV6P8Q6</accession>
<feature type="binding site" evidence="9">
    <location>
        <position position="198"/>
    </location>
    <ligand>
        <name>1-deoxy-D-xylulose 5-phosphate</name>
        <dbReference type="ChEBI" id="CHEBI:57792"/>
    </ligand>
</feature>
<feature type="binding site" evidence="9">
    <location>
        <position position="227"/>
    </location>
    <ligand>
        <name>NADPH</name>
        <dbReference type="ChEBI" id="CHEBI:57783"/>
    </ligand>
</feature>
<dbReference type="EMBL" id="JBHLUB010000004">
    <property type="protein sequence ID" value="MFC0581506.1"/>
    <property type="molecule type" value="Genomic_DNA"/>
</dbReference>
<evidence type="ECO:0000313" key="13">
    <source>
        <dbReference type="EMBL" id="MFC0581506.1"/>
    </source>
</evidence>
<dbReference type="NCBIfam" id="TIGR00243">
    <property type="entry name" value="Dxr"/>
    <property type="match status" value="1"/>
</dbReference>
<dbReference type="RefSeq" id="WP_377458191.1">
    <property type="nucleotide sequence ID" value="NZ_JBHLUB010000004.1"/>
</dbReference>
<protein>
    <recommendedName>
        <fullName evidence="9">1-deoxy-D-xylulose 5-phosphate reductoisomerase</fullName>
        <shortName evidence="9">DXP reductoisomerase</shortName>
        <ecNumber evidence="9">1.1.1.267</ecNumber>
    </recommendedName>
    <alternativeName>
        <fullName evidence="9">1-deoxyxylulose-5-phosphate reductoisomerase</fullName>
    </alternativeName>
    <alternativeName>
        <fullName evidence="9">2-C-methyl-D-erythritol 4-phosphate synthase</fullName>
    </alternativeName>
</protein>
<feature type="binding site" evidence="9">
    <location>
        <position position="57"/>
    </location>
    <ligand>
        <name>NADPH</name>
        <dbReference type="ChEBI" id="CHEBI:57783"/>
    </ligand>
</feature>
<dbReference type="PANTHER" id="PTHR30525">
    <property type="entry name" value="1-DEOXY-D-XYLULOSE 5-PHOSPHATE REDUCTOISOMERASE"/>
    <property type="match status" value="1"/>
</dbReference>
<dbReference type="InterPro" id="IPR026877">
    <property type="entry name" value="DXPR_C"/>
</dbReference>
<dbReference type="SUPFAM" id="SSF51735">
    <property type="entry name" value="NAD(P)-binding Rossmann-fold domains"/>
    <property type="match status" value="1"/>
</dbReference>
<dbReference type="SUPFAM" id="SSF69055">
    <property type="entry name" value="1-deoxy-D-xylulose-5-phosphate reductoisomerase, C-terminal domain"/>
    <property type="match status" value="1"/>
</dbReference>
<proteinExistence type="inferred from homology"/>
<comment type="pathway">
    <text evidence="1 9">Isoprenoid biosynthesis; isopentenyl diphosphate biosynthesis via DXP pathway; isopentenyl diphosphate from 1-deoxy-D-xylulose 5-phosphate: step 1/6.</text>
</comment>
<evidence type="ECO:0000259" key="11">
    <source>
        <dbReference type="Pfam" id="PF08436"/>
    </source>
</evidence>
<dbReference type="InterPro" id="IPR013644">
    <property type="entry name" value="DXP_reductoisomerase_C"/>
</dbReference>
<keyword evidence="6 9" id="KW-0464">Manganese</keyword>
<dbReference type="EC" id="1.1.1.267" evidence="9"/>
<name>A0ABV6P8Q6_9MICC</name>
<feature type="binding site" evidence="9">
    <location>
        <position position="239"/>
    </location>
    <ligand>
        <name>1-deoxy-D-xylulose 5-phosphate</name>
        <dbReference type="ChEBI" id="CHEBI:57792"/>
    </ligand>
</feature>
<keyword evidence="3 9" id="KW-0479">Metal-binding</keyword>
<feature type="binding site" evidence="9">
    <location>
        <position position="30"/>
    </location>
    <ligand>
        <name>NADPH</name>
        <dbReference type="ChEBI" id="CHEBI:57783"/>
    </ligand>
</feature>
<dbReference type="InterPro" id="IPR036291">
    <property type="entry name" value="NAD(P)-bd_dom_sf"/>
</dbReference>
<evidence type="ECO:0000256" key="1">
    <source>
        <dbReference type="ARBA" id="ARBA00005094"/>
    </source>
</evidence>
<keyword evidence="7 9" id="KW-0414">Isoprene biosynthesis</keyword>
<comment type="catalytic activity">
    <reaction evidence="8">
        <text>2-C-methyl-D-erythritol 4-phosphate + NADP(+) = 1-deoxy-D-xylulose 5-phosphate + NADPH + H(+)</text>
        <dbReference type="Rhea" id="RHEA:13717"/>
        <dbReference type="ChEBI" id="CHEBI:15378"/>
        <dbReference type="ChEBI" id="CHEBI:57783"/>
        <dbReference type="ChEBI" id="CHEBI:57792"/>
        <dbReference type="ChEBI" id="CHEBI:58262"/>
        <dbReference type="ChEBI" id="CHEBI:58349"/>
        <dbReference type="EC" id="1.1.1.267"/>
    </reaction>
    <physiologicalReaction direction="right-to-left" evidence="8">
        <dbReference type="Rhea" id="RHEA:13719"/>
    </physiologicalReaction>
</comment>
<evidence type="ECO:0000313" key="14">
    <source>
        <dbReference type="Proteomes" id="UP001589862"/>
    </source>
</evidence>
<dbReference type="PIRSF" id="PIRSF006205">
    <property type="entry name" value="Dxp_reductismrs"/>
    <property type="match status" value="1"/>
</dbReference>
<dbReference type="Gene3D" id="1.10.1740.10">
    <property type="match status" value="1"/>
</dbReference>
<dbReference type="InterPro" id="IPR036169">
    <property type="entry name" value="DXPR_C_sf"/>
</dbReference>
<keyword evidence="4 9" id="KW-0521">NADP</keyword>
<feature type="domain" description="1-deoxy-D-xylulose 5-phosphate reductoisomerase N-terminal" evidence="10">
    <location>
        <begin position="23"/>
        <end position="156"/>
    </location>
</feature>
<feature type="domain" description="DXP reductoisomerase C-terminal" evidence="12">
    <location>
        <begin position="284"/>
        <end position="401"/>
    </location>
</feature>
<keyword evidence="5 9" id="KW-0560">Oxidoreductase</keyword>
<feature type="binding site" evidence="9">
    <location>
        <position position="234"/>
    </location>
    <ligand>
        <name>1-deoxy-D-xylulose 5-phosphate</name>
        <dbReference type="ChEBI" id="CHEBI:57792"/>
    </ligand>
</feature>
<evidence type="ECO:0000256" key="7">
    <source>
        <dbReference type="ARBA" id="ARBA00023229"/>
    </source>
</evidence>
<evidence type="ECO:0000256" key="8">
    <source>
        <dbReference type="ARBA" id="ARBA00048543"/>
    </source>
</evidence>
<keyword evidence="14" id="KW-1185">Reference proteome</keyword>
<evidence type="ECO:0000256" key="4">
    <source>
        <dbReference type="ARBA" id="ARBA00022857"/>
    </source>
</evidence>
<feature type="binding site" evidence="9">
    <location>
        <position position="221"/>
    </location>
    <ligand>
        <name>1-deoxy-D-xylulose 5-phosphate</name>
        <dbReference type="ChEBI" id="CHEBI:57792"/>
    </ligand>
</feature>
<feature type="binding site" evidence="9">
    <location>
        <position position="29"/>
    </location>
    <ligand>
        <name>NADPH</name>
        <dbReference type="ChEBI" id="CHEBI:57783"/>
    </ligand>
</feature>
<evidence type="ECO:0000256" key="5">
    <source>
        <dbReference type="ARBA" id="ARBA00023002"/>
    </source>
</evidence>
<feature type="domain" description="1-deoxy-D-xylulose 5-phosphate reductoisomerase C-terminal" evidence="11">
    <location>
        <begin position="168"/>
        <end position="251"/>
    </location>
</feature>
<feature type="binding site" evidence="9">
    <location>
        <position position="32"/>
    </location>
    <ligand>
        <name>NADPH</name>
        <dbReference type="ChEBI" id="CHEBI:57783"/>
    </ligand>
</feature>
<evidence type="ECO:0000259" key="12">
    <source>
        <dbReference type="Pfam" id="PF13288"/>
    </source>
</evidence>
<reference evidence="13 14" key="1">
    <citation type="submission" date="2024-09" db="EMBL/GenBank/DDBJ databases">
        <authorList>
            <person name="Sun Q."/>
            <person name="Mori K."/>
        </authorList>
    </citation>
    <scope>NUCLEOTIDE SEQUENCE [LARGE SCALE GENOMIC DNA]</scope>
    <source>
        <strain evidence="13 14">NCAIM B.02604</strain>
    </source>
</reference>
<feature type="binding site" evidence="9">
    <location>
        <position position="55"/>
    </location>
    <ligand>
        <name>NADPH</name>
        <dbReference type="ChEBI" id="CHEBI:57783"/>
    </ligand>
</feature>
<feature type="binding site" evidence="9">
    <location>
        <position position="31"/>
    </location>
    <ligand>
        <name>NADPH</name>
        <dbReference type="ChEBI" id="CHEBI:57783"/>
    </ligand>
</feature>
<dbReference type="HAMAP" id="MF_00183">
    <property type="entry name" value="DXP_reductoisom"/>
    <property type="match status" value="1"/>
</dbReference>
<dbReference type="SUPFAM" id="SSF55347">
    <property type="entry name" value="Glyceraldehyde-3-phosphate dehydrogenase-like, C-terminal domain"/>
    <property type="match status" value="1"/>
</dbReference>
<comment type="function">
    <text evidence="9">Catalyzes the NADPH-dependent rearrangement and reduction of 1-deoxy-D-xylulose-5-phosphate (DXP) to 2-C-methyl-D-erythritol 4-phosphate (MEP).</text>
</comment>